<dbReference type="SMART" id="SM00060">
    <property type="entry name" value="FN3"/>
    <property type="match status" value="2"/>
</dbReference>
<dbReference type="PANTHER" id="PTHR43118:SF1">
    <property type="entry name" value="RHAMNOGALACTURONAN LYASE (EUROFUNG)"/>
    <property type="match status" value="1"/>
</dbReference>
<keyword evidence="2" id="KW-0732">Signal</keyword>
<feature type="transmembrane region" description="Helical" evidence="1">
    <location>
        <begin position="2074"/>
        <end position="2093"/>
    </location>
</feature>
<dbReference type="CDD" id="cd10318">
    <property type="entry name" value="RGL11"/>
    <property type="match status" value="1"/>
</dbReference>
<dbReference type="InterPro" id="IPR041624">
    <property type="entry name" value="RGI_lyase"/>
</dbReference>
<protein>
    <submittedName>
        <fullName evidence="4">Fibronectin type 3 domain-containing protein</fullName>
    </submittedName>
</protein>
<dbReference type="RefSeq" id="WP_091235135.1">
    <property type="nucleotide sequence ID" value="NZ_FMKA01000018.1"/>
</dbReference>
<dbReference type="PANTHER" id="PTHR43118">
    <property type="entry name" value="RHAMNOGALACTURONAN LYASE (EUROFUNG)"/>
    <property type="match status" value="1"/>
</dbReference>
<evidence type="ECO:0000313" key="5">
    <source>
        <dbReference type="Proteomes" id="UP000199315"/>
    </source>
</evidence>
<dbReference type="InterPro" id="IPR013783">
    <property type="entry name" value="Ig-like_fold"/>
</dbReference>
<keyword evidence="1" id="KW-0812">Transmembrane</keyword>
<dbReference type="InterPro" id="IPR028994">
    <property type="entry name" value="Integrin_alpha_N"/>
</dbReference>
<reference evidence="4 5" key="1">
    <citation type="submission" date="2016-09" db="EMBL/GenBank/DDBJ databases">
        <authorList>
            <person name="Capua I."/>
            <person name="De Benedictis P."/>
            <person name="Joannis T."/>
            <person name="Lombin L.H."/>
            <person name="Cattoli G."/>
        </authorList>
    </citation>
    <scope>NUCLEOTIDE SEQUENCE [LARGE SCALE GENOMIC DNA]</scope>
    <source>
        <strain evidence="4 5">GluBS11</strain>
    </source>
</reference>
<evidence type="ECO:0000313" key="4">
    <source>
        <dbReference type="EMBL" id="SCP98236.1"/>
    </source>
</evidence>
<dbReference type="InterPro" id="IPR003961">
    <property type="entry name" value="FN3_dom"/>
</dbReference>
<dbReference type="InterPro" id="IPR036514">
    <property type="entry name" value="SGNH_hydro_sf"/>
</dbReference>
<dbReference type="GO" id="GO:0016787">
    <property type="term" value="F:hydrolase activity"/>
    <property type="evidence" value="ECO:0007669"/>
    <property type="project" value="InterPro"/>
</dbReference>
<dbReference type="SUPFAM" id="SSF49785">
    <property type="entry name" value="Galactose-binding domain-like"/>
    <property type="match status" value="1"/>
</dbReference>
<dbReference type="InterPro" id="IPR013830">
    <property type="entry name" value="SGNH_hydro"/>
</dbReference>
<dbReference type="CDD" id="cd01821">
    <property type="entry name" value="Rhamnogalacturan_acetylesterase_like"/>
    <property type="match status" value="1"/>
</dbReference>
<dbReference type="Pfam" id="PF21254">
    <property type="entry name" value="AGA-YXIM_GBD"/>
    <property type="match status" value="1"/>
</dbReference>
<sequence length="2096" mass="224171">MKKGSKKRAFAWLLALSLSAGNLTGYSMPVYAEAGGTINDYAAYVSDETVADFRFGTDITKASVYDSAKGYGFSDVSYPNAAEGWISNVYNPRKAVVTESSSGFVSDAAGALAIGSKVWTETESTGYGVYTYENTSTFDMGLSNADYEVTVTFVNPTSAAYTAYVETEDITKASGIVVAPGASVESKVTACLLDGKLNVKFLAAGSATSESAAAMGTVYVSGLKVVRKATNAAGTKPTVFIASDSTVQTYDASYYPQTGWGQTLYNFFGAFTGESECEDCTYSQAQTYETENVIIENRAIGGRSSKSFIEEGKLDDLLEDVKPGDYLLVQWGHNDATYSRPNRYVSSADFATYIQYYIDGCRQRGATCVLVTPVARYSYNADGTFNSNFEAYRQVMLSMGAAQNVPVLDLTAASIELCESFGIEGSKSLFLQLAAGDYTGYYEKGVADATHLQYYGAYKFAQCVAQLIKDYAVDAQLDGLRTMVELNAPASAPAKIAGLNTTTVGASSVSLNWNPSEGAELYYIYRAELAAGQTAADVDFSAANKYSVSSLAKYTDSKCESGKTYVYAIKGFNEFGLSEESDKLAVTTKSSKYKYDFCQTASNPTMPGWNQVTCTQAYTAEAGYGWLKAPGNGRSRAGNTNAASSLMADDFCLGAGTFAVDLPNGDYEIKIYAGDLLAGTSTIKPSYTAEGVAIGTLSVKQSIATLTAKVRVTDGQLTLGVGGTNAYINGMEITPLLLAPSNLSYSELDFTDTNATFLINFNGIDEAVSYKVYQKGSTDTAYTAVKTIEAAKADELDSRAMIADIGETFEYYVTAVTGDGTESASSNIVKVTTLDENAAPPAAPENLHCISAAEADIQIGWDAVDGGAYYNIYRSAKAEGDKAFTGFVKAGTAKGTSFTDTYWDLDTNIHYYYKVEAVGKGGPGEKTAALETPVTETLSAQKAESLSDRALVAVDLAGDKGAEINVTTKDAEDNELTKGVYLSWRLFENDPEDVTFTVYRNDQVIASDMTVTNCVDEGGAAGDVYKVVGSSDAGLGLSVTATETWENYYAEFQLVKPEDQTMPDASICTYTANDMSVGDLDGDGKYELLVKWMPSNSQDNSKGGYTGTTIIDAYDINGATGAAELLWRIDLGVNIRSGAHYTQFQVWDFDGDGKAELMCKTADGSTTYQNAGGSLTETGHVGACSASALPVNVVSTANDYRISTGYVLSGPEYLTVFDGETGKILDTAAYVPERGSVSAWGDAYGNRVDRFLSAVAYTDGETPSAVFCRGYYSRMCLTSYKFVDTNADGKGDKLQVEWKFDTNDYPEEEYGLTEEQGNHAINVQDLDGDGKDEIIYGGVVVDHDGVLKYTTELGHGDAMHVSDWIPSNDGLEIFSVHEHSNAAYQVEVHDAETGKILAGYFTGIDTGRGVMADVNPYYEGGEFWSNAAWNGTDGGMYTGLSTLDNMMKISDSTPSINFSLFWDGDLLSELQDHTFNQAAYVPVSTNITNWNFETGESEILLESTEIFTSNGTKGNMGLVADVLGDWREEIIARTSADASKIRIYTSTIETDYSIPCLMEDHAYRLGVAWQNVGYNQPTNLSYLLSEGLVTAKLSVAATEGNLVELSFTKASDGTYGNEIEAYEIYRAEGDGDYSLIDSVAVDELTEAEAGYVYRDITAEPLTDYSYMVAPVVAGKTSYVSNAVNASTTEGIKSVGEAADAEDIIEDTVLAEGKSLADLFQKTVDIVNSADETVAMEIDWNTDTINLSEPGTYEVCGYIAGYYIPVKASITVKANEITGYEFDGYAKADGEGAEYTVIVEKPSKLLTLPEKAVFSFLNGNKEETQVVWDASALKITKKGTYTITGQTAALAESDGKFGTQAVSIQVIVQNDEPGSADGGNNNNNNNNGSVTRDAVLQILETAKKDGTAVISTGNAVKMTVEALKTAAAKNLAVIIDTPDYTWKFSSIKNTADELTTTALEVFGGEGDIISKHLGKTYKGIQVNFAYSGNLPGTAEVTIKNAAGKLPAGTKSVFVYYYNPATKLFELLDTKGTVNQNGSVTFQITHCSEYVLSAVQLDDSLVAGAANPATGDHAPIAPFAGAGIAALCAAALMAVRKK</sequence>
<dbReference type="InterPro" id="IPR034641">
    <property type="entry name" value="RGL11"/>
</dbReference>
<dbReference type="Pfam" id="PF13472">
    <property type="entry name" value="Lipase_GDSL_2"/>
    <property type="match status" value="1"/>
</dbReference>
<dbReference type="Pfam" id="PF18370">
    <property type="entry name" value="RGI_lyase"/>
    <property type="match status" value="1"/>
</dbReference>
<feature type="signal peptide" evidence="2">
    <location>
        <begin position="1"/>
        <end position="32"/>
    </location>
</feature>
<name>A0A1D3TVS1_9FIRM</name>
<dbReference type="InterPro" id="IPR049033">
    <property type="entry name" value="AGA-YXIM_GBD"/>
</dbReference>
<dbReference type="SUPFAM" id="SSF69318">
    <property type="entry name" value="Integrin alpha N-terminal domain"/>
    <property type="match status" value="1"/>
</dbReference>
<dbReference type="Pfam" id="PF07532">
    <property type="entry name" value="Big_4"/>
    <property type="match status" value="2"/>
</dbReference>
<dbReference type="CDD" id="cd00063">
    <property type="entry name" value="FN3"/>
    <property type="match status" value="2"/>
</dbReference>
<dbReference type="Pfam" id="PF21348">
    <property type="entry name" value="RGL11_C"/>
    <property type="match status" value="1"/>
</dbReference>
<dbReference type="EMBL" id="FMKA01000018">
    <property type="protein sequence ID" value="SCP98236.1"/>
    <property type="molecule type" value="Genomic_DNA"/>
</dbReference>
<evidence type="ECO:0000256" key="2">
    <source>
        <dbReference type="SAM" id="SignalP"/>
    </source>
</evidence>
<proteinExistence type="predicted"/>
<organism evidence="4 5">
    <name type="scientific">Anaerobium acetethylicum</name>
    <dbReference type="NCBI Taxonomy" id="1619234"/>
    <lineage>
        <taxon>Bacteria</taxon>
        <taxon>Bacillati</taxon>
        <taxon>Bacillota</taxon>
        <taxon>Clostridia</taxon>
        <taxon>Lachnospirales</taxon>
        <taxon>Lachnospiraceae</taxon>
        <taxon>Anaerobium</taxon>
    </lineage>
</organism>
<feature type="domain" description="Fibronectin type-III" evidence="3">
    <location>
        <begin position="492"/>
        <end position="591"/>
    </location>
</feature>
<dbReference type="OrthoDB" id="9802318at2"/>
<keyword evidence="1" id="KW-1133">Transmembrane helix</keyword>
<dbReference type="SUPFAM" id="SSF52266">
    <property type="entry name" value="SGNH hydrolase"/>
    <property type="match status" value="1"/>
</dbReference>
<dbReference type="InterPro" id="IPR011081">
    <property type="entry name" value="Big_4"/>
</dbReference>
<keyword evidence="5" id="KW-1185">Reference proteome</keyword>
<feature type="chain" id="PRO_5008921840" evidence="2">
    <location>
        <begin position="33"/>
        <end position="2096"/>
    </location>
</feature>
<dbReference type="InterPro" id="IPR049366">
    <property type="entry name" value="RGL11_C"/>
</dbReference>
<accession>A0A1D3TVS1</accession>
<gene>
    <name evidence="4" type="ORF">SAMN05421730_101825</name>
</gene>
<dbReference type="Proteomes" id="UP000199315">
    <property type="component" value="Unassembled WGS sequence"/>
</dbReference>
<evidence type="ECO:0000256" key="1">
    <source>
        <dbReference type="SAM" id="Phobius"/>
    </source>
</evidence>
<dbReference type="PROSITE" id="PS50853">
    <property type="entry name" value="FN3"/>
    <property type="match status" value="1"/>
</dbReference>
<dbReference type="Gene3D" id="3.40.50.1110">
    <property type="entry name" value="SGNH hydrolase"/>
    <property type="match status" value="1"/>
</dbReference>
<dbReference type="Gene3D" id="2.60.120.430">
    <property type="entry name" value="Galactose-binding lectin"/>
    <property type="match status" value="2"/>
</dbReference>
<dbReference type="InterPro" id="IPR036116">
    <property type="entry name" value="FN3_sf"/>
</dbReference>
<keyword evidence="1" id="KW-0472">Membrane</keyword>
<dbReference type="InterPro" id="IPR008979">
    <property type="entry name" value="Galactose-bd-like_sf"/>
</dbReference>
<evidence type="ECO:0000259" key="3">
    <source>
        <dbReference type="PROSITE" id="PS50853"/>
    </source>
</evidence>
<dbReference type="STRING" id="1619234.SAMN05421730_101825"/>
<dbReference type="Gene3D" id="2.60.40.10">
    <property type="entry name" value="Immunoglobulins"/>
    <property type="match status" value="5"/>
</dbReference>
<dbReference type="SUPFAM" id="SSF49265">
    <property type="entry name" value="Fibronectin type III"/>
    <property type="match status" value="2"/>
</dbReference>
<dbReference type="InterPro" id="IPR037459">
    <property type="entry name" value="RhgT-like"/>
</dbReference>